<dbReference type="OrthoDB" id="6191410at2"/>
<proteinExistence type="predicted"/>
<dbReference type="Proteomes" id="UP000254794">
    <property type="component" value="Unassembled WGS sequence"/>
</dbReference>
<keyword evidence="1" id="KW-0472">Membrane</keyword>
<dbReference type="AlphaFoldDB" id="A0A378JN88"/>
<sequence>MSLEEQRSKFHALKDWCSTKQGGDVNKAFFAELSPLKELLHGDTLLQLGSLGDNFFYKLRFQHKWLVTPYLNNTSTAVTLLNQLPLDRDSIDCLIAPLTLEILGSKNIFDEIDRVLKPLGYVIFFGINPFSLWAYWLRKTSKKDFQVLLGKPVSILSVKRAMLRRGYMQCHLSTFYYIPPCKSEKWLARFEIFNEIGKMISPFPAGFYCLVMRKLEENLIGPISLETDKEALISANPVALQPTCKH</sequence>
<dbReference type="SUPFAM" id="SSF53335">
    <property type="entry name" value="S-adenosyl-L-methionine-dependent methyltransferases"/>
    <property type="match status" value="1"/>
</dbReference>
<keyword evidence="1" id="KW-0812">Transmembrane</keyword>
<dbReference type="Pfam" id="PF08241">
    <property type="entry name" value="Methyltransf_11"/>
    <property type="match status" value="1"/>
</dbReference>
<feature type="transmembrane region" description="Helical" evidence="1">
    <location>
        <begin position="119"/>
        <end position="137"/>
    </location>
</feature>
<dbReference type="EMBL" id="UGOD01000001">
    <property type="protein sequence ID" value="STX51659.1"/>
    <property type="molecule type" value="Genomic_DNA"/>
</dbReference>
<organism evidence="3 4">
    <name type="scientific">Legionella busanensis</name>
    <dbReference type="NCBI Taxonomy" id="190655"/>
    <lineage>
        <taxon>Bacteria</taxon>
        <taxon>Pseudomonadati</taxon>
        <taxon>Pseudomonadota</taxon>
        <taxon>Gammaproteobacteria</taxon>
        <taxon>Legionellales</taxon>
        <taxon>Legionellaceae</taxon>
        <taxon>Legionella</taxon>
    </lineage>
</organism>
<evidence type="ECO:0000256" key="1">
    <source>
        <dbReference type="SAM" id="Phobius"/>
    </source>
</evidence>
<keyword evidence="4" id="KW-1185">Reference proteome</keyword>
<keyword evidence="1" id="KW-1133">Transmembrane helix</keyword>
<evidence type="ECO:0000313" key="4">
    <source>
        <dbReference type="Proteomes" id="UP000254794"/>
    </source>
</evidence>
<evidence type="ECO:0000313" key="3">
    <source>
        <dbReference type="EMBL" id="STX51659.1"/>
    </source>
</evidence>
<dbReference type="InterPro" id="IPR013216">
    <property type="entry name" value="Methyltransf_11"/>
</dbReference>
<protein>
    <submittedName>
        <fullName evidence="3">Methyl-transferase</fullName>
    </submittedName>
</protein>
<dbReference type="GO" id="GO:0008757">
    <property type="term" value="F:S-adenosylmethionine-dependent methyltransferase activity"/>
    <property type="evidence" value="ECO:0007669"/>
    <property type="project" value="InterPro"/>
</dbReference>
<name>A0A378JN88_9GAMM</name>
<keyword evidence="3" id="KW-0808">Transferase</keyword>
<dbReference type="RefSeq" id="WP_115331281.1">
    <property type="nucleotide sequence ID" value="NZ_CAAAHP010000002.1"/>
</dbReference>
<gene>
    <name evidence="3" type="ORF">NCTC13316_01755</name>
</gene>
<reference evidence="3 4" key="1">
    <citation type="submission" date="2018-06" db="EMBL/GenBank/DDBJ databases">
        <authorList>
            <consortium name="Pathogen Informatics"/>
            <person name="Doyle S."/>
        </authorList>
    </citation>
    <scope>NUCLEOTIDE SEQUENCE [LARGE SCALE GENOMIC DNA]</scope>
    <source>
        <strain evidence="3 4">NCTC13316</strain>
    </source>
</reference>
<evidence type="ECO:0000259" key="2">
    <source>
        <dbReference type="Pfam" id="PF08241"/>
    </source>
</evidence>
<accession>A0A378JN88</accession>
<dbReference type="Gene3D" id="3.40.50.150">
    <property type="entry name" value="Vaccinia Virus protein VP39"/>
    <property type="match status" value="1"/>
</dbReference>
<feature type="domain" description="Methyltransferase type 11" evidence="2">
    <location>
        <begin position="79"/>
        <end position="124"/>
    </location>
</feature>
<dbReference type="InterPro" id="IPR029063">
    <property type="entry name" value="SAM-dependent_MTases_sf"/>
</dbReference>